<feature type="non-terminal residue" evidence="2">
    <location>
        <position position="1"/>
    </location>
</feature>
<feature type="compositionally biased region" description="Basic and acidic residues" evidence="1">
    <location>
        <begin position="524"/>
        <end position="534"/>
    </location>
</feature>
<dbReference type="EMBL" id="JBFCZG010000006">
    <property type="protein sequence ID" value="KAL3420730.1"/>
    <property type="molecule type" value="Genomic_DNA"/>
</dbReference>
<sequence length="617" mass="66969">NTNRALYLPDHGNTASIWHPPLSPLFPTRPTTAMPLQKSFSDQNHSSKAKRSQWQKNKSFQGVQQSRPDTTTSSKPLQEKPPVAISTATRNKLNAFQFGPQANSKPEAQSTISLLSDNDKENALMTGRLQHDGVWQRASNTADPQHALVELPAKGVPSTPAGKLALPDLIGMGDLRQTVQDISPDDRIMWDDNKDILSSASTAGRKRKKRARSSSPVPSPAHMAGRYFTKGEGLGQQIDPGFELWGRYSLSTTHDDTPQGLTIPSLAHIMHTSSPQPSKDGATPRSGPTFRRAISCGILMPKRRRVADSTAAIGDVFTEPTNAGPSKLSALIERVQEGFTQSKSLQSDSDTSASSPIENDNRHMGQGSSPIRARTNVVKMATGNMLGRSEHTNSASEQTTATEESLADGNSSDYGDFDDDEFEESMLNAIAPIAAAAYPDSLPSKSQGNIPRNHNYLRPPEPKLEVMANHSGSVASNTSLGDEEGEFGEIDDDLFAAADIEHVVSQYDMQENSAAPESATRPKVKGETVSKQESDGDEFGDDFDDLDFEAVEAAATQSIQQTASSLIPTTPKRAIQRYLVTNVIESEYTEVNGRTNREKAIYPTVIFNTPTNLSHRS</sequence>
<feature type="region of interest" description="Disordered" evidence="1">
    <location>
        <begin position="511"/>
        <end position="540"/>
    </location>
</feature>
<evidence type="ECO:0000256" key="1">
    <source>
        <dbReference type="SAM" id="MobiDB-lite"/>
    </source>
</evidence>
<feature type="region of interest" description="Disordered" evidence="1">
    <location>
        <begin position="339"/>
        <end position="373"/>
    </location>
</feature>
<proteinExistence type="predicted"/>
<feature type="compositionally biased region" description="Low complexity" evidence="1">
    <location>
        <begin position="340"/>
        <end position="355"/>
    </location>
</feature>
<comment type="caution">
    <text evidence="2">The sequence shown here is derived from an EMBL/GenBank/DDBJ whole genome shotgun (WGS) entry which is preliminary data.</text>
</comment>
<keyword evidence="3" id="KW-1185">Reference proteome</keyword>
<feature type="region of interest" description="Disordered" evidence="1">
    <location>
        <begin position="1"/>
        <end position="82"/>
    </location>
</feature>
<reference evidence="2 3" key="1">
    <citation type="submission" date="2024-06" db="EMBL/GenBank/DDBJ databases">
        <title>Complete genome of Phlyctema vagabunda strain 19-DSS-EL-015.</title>
        <authorList>
            <person name="Fiorenzani C."/>
        </authorList>
    </citation>
    <scope>NUCLEOTIDE SEQUENCE [LARGE SCALE GENOMIC DNA]</scope>
    <source>
        <strain evidence="2 3">19-DSS-EL-015</strain>
    </source>
</reference>
<evidence type="ECO:0000313" key="2">
    <source>
        <dbReference type="EMBL" id="KAL3420730.1"/>
    </source>
</evidence>
<accession>A0ABR4PBN7</accession>
<feature type="region of interest" description="Disordered" evidence="1">
    <location>
        <begin position="385"/>
        <end position="419"/>
    </location>
</feature>
<protein>
    <submittedName>
        <fullName evidence="2">DNA replication factor Dna2</fullName>
    </submittedName>
</protein>
<evidence type="ECO:0000313" key="3">
    <source>
        <dbReference type="Proteomes" id="UP001629113"/>
    </source>
</evidence>
<feature type="compositionally biased region" description="Polar residues" evidence="1">
    <location>
        <begin position="54"/>
        <end position="76"/>
    </location>
</feature>
<gene>
    <name evidence="2" type="ORF">PVAG01_07175</name>
</gene>
<feature type="region of interest" description="Disordered" evidence="1">
    <location>
        <begin position="199"/>
        <end position="226"/>
    </location>
</feature>
<organism evidence="2 3">
    <name type="scientific">Phlyctema vagabunda</name>
    <dbReference type="NCBI Taxonomy" id="108571"/>
    <lineage>
        <taxon>Eukaryota</taxon>
        <taxon>Fungi</taxon>
        <taxon>Dikarya</taxon>
        <taxon>Ascomycota</taxon>
        <taxon>Pezizomycotina</taxon>
        <taxon>Leotiomycetes</taxon>
        <taxon>Helotiales</taxon>
        <taxon>Dermateaceae</taxon>
        <taxon>Phlyctema</taxon>
    </lineage>
</organism>
<name>A0ABR4PBN7_9HELO</name>
<dbReference type="Proteomes" id="UP001629113">
    <property type="component" value="Unassembled WGS sequence"/>
</dbReference>
<feature type="compositionally biased region" description="Polar residues" evidence="1">
    <location>
        <begin position="392"/>
        <end position="403"/>
    </location>
</feature>